<feature type="compositionally biased region" description="Low complexity" evidence="1">
    <location>
        <begin position="757"/>
        <end position="767"/>
    </location>
</feature>
<dbReference type="EMBL" id="KA649389">
    <property type="protein sequence ID" value="AFP64018.1"/>
    <property type="molecule type" value="mRNA"/>
</dbReference>
<feature type="region of interest" description="Disordered" evidence="1">
    <location>
        <begin position="757"/>
        <end position="818"/>
    </location>
</feature>
<proteinExistence type="evidence at transcript level"/>
<feature type="compositionally biased region" description="Low complexity" evidence="1">
    <location>
        <begin position="47"/>
        <end position="78"/>
    </location>
</feature>
<feature type="compositionally biased region" description="Polar residues" evidence="1">
    <location>
        <begin position="774"/>
        <end position="793"/>
    </location>
</feature>
<dbReference type="VEuPathDB" id="VectorBase:MDOMA2_011141"/>
<evidence type="ECO:0000256" key="1">
    <source>
        <dbReference type="SAM" id="MobiDB-lite"/>
    </source>
</evidence>
<feature type="compositionally biased region" description="Low complexity" evidence="1">
    <location>
        <begin position="9"/>
        <end position="31"/>
    </location>
</feature>
<organism evidence="2">
    <name type="scientific">Musca domestica</name>
    <name type="common">House fly</name>
    <dbReference type="NCBI Taxonomy" id="7370"/>
    <lineage>
        <taxon>Eukaryota</taxon>
        <taxon>Metazoa</taxon>
        <taxon>Ecdysozoa</taxon>
        <taxon>Arthropoda</taxon>
        <taxon>Hexapoda</taxon>
        <taxon>Insecta</taxon>
        <taxon>Pterygota</taxon>
        <taxon>Neoptera</taxon>
        <taxon>Endopterygota</taxon>
        <taxon>Diptera</taxon>
        <taxon>Brachycera</taxon>
        <taxon>Muscomorpha</taxon>
        <taxon>Muscoidea</taxon>
        <taxon>Muscidae</taxon>
        <taxon>Musca</taxon>
    </lineage>
</organism>
<sequence>MHGKRFMLNNANGNHNNSNHNNSNTNTNNGNMSHKHKWQHIVAGGKTSTNHNNNNSNSSSTSSGCDSAASSQSTNSSSKENNYHHQQHQEHLQNVSLTPQQLQKLRYYHQLQQQQLQLLQQQLIQRKRLQQQLREQGVEISSKASGKTTTPALTCNQQYLRQMRQQQQIYQVMRPEQHQQQRFQKPQQLDNYMFHNKNINDILNNNNNNITTNDYYLQQQQQMQQLNDGQQQPNAMHFKGQKSNRGMTEFSTNNDINNKSHHLSSQPLQNSPRHHHYLANNHTTNFTTPQQQHHHPNNTHNTTFNAQFNKQFTQTLKQQLINNCKNNQITTTPSATNATNVTTTTINSSANINNKFNDVLRSPSSNGSSVTHSPTHYRKPFNSPQNSPFTGGITCGQQHLLQQRRKLPFLTHTQYQQHLNDLLSQQQHLQQQQQQLLLGKDASASATDDELSEESLKQNVAIVLSNLDRYNNALRSIILNEQVNTNTASSSVFYDESDLNFLNCGNNNQQLSNNMATAITPESDYNSNATTPGSRSNNMLPPYDSSASSNMLPNQAQQQLVGYTHNNVSSGINNACSGGGVGVGVGNAYMGNNLTCSLASSHDFTHDNSDYQWFLDYGYRDGCGGMQRSVLSSLSASYNGLGDLIYEDLAKNLDANLAEVDMESFRAEDIHSLLSQLPSYCKSLGGNRLQQSLLMQQQQQQQQNVVKTAFLHTTGGNKRHLSNSQLSNTSMDSKRMKGINAESTTTTSQLLQQLITTPQNGKQQQQQVKDSKAMMTNNHNTNSNKWSSQNSNVVMAENKQQQQQHQKQQRQQQQLSQQSNSVLKNLLISGCDKPQLQNTDILNNDESSMDQCLSPALAKPLKCLTNSATSSPTPNETGLLNYLNNPLICGPGVLPSPTLASMAVINDDSNPPGLTACPDIVEGANDSGIDDSIHENMSPLKRAYEGHDSTNQDKQQMKLNKNGLVMVAEVTPMAAVNQSNGGNDDDMGASICKRKRSISFLDSNNPLMATPFLMDLCNDDYVMSLGENYIDNVLNVWPEELA</sequence>
<dbReference type="VEuPathDB" id="VectorBase:MDOA003127"/>
<dbReference type="AlphaFoldDB" id="T1PKZ7"/>
<feature type="region of interest" description="Disordered" evidence="1">
    <location>
        <begin position="45"/>
        <end position="92"/>
    </location>
</feature>
<protein>
    <submittedName>
        <fullName evidence="2">Uncharacterized protein</fullName>
    </submittedName>
</protein>
<reference evidence="2" key="1">
    <citation type="submission" date="2012-08" db="EMBL/GenBank/DDBJ databases">
        <title>Transcriptome of adult Musca domestica launches a platform for comparative house fly gene expression and characterization of differential gene expression among resistant and susceptible house flies.</title>
        <authorList>
            <person name="Liu N."/>
            <person name="Zhang L."/>
            <person name="Li M."/>
            <person name="Reid W."/>
        </authorList>
    </citation>
    <scope>NUCLEOTIDE SEQUENCE</scope>
    <source>
        <strain evidence="2">ALHF</strain>
        <tissue evidence="2">Whole body</tissue>
    </source>
</reference>
<evidence type="ECO:0000313" key="2">
    <source>
        <dbReference type="EMBL" id="AFP64018.1"/>
    </source>
</evidence>
<dbReference type="VEuPathDB" id="VectorBase:MDOA007407"/>
<feature type="region of interest" description="Disordered" evidence="1">
    <location>
        <begin position="715"/>
        <end position="745"/>
    </location>
</feature>
<feature type="compositionally biased region" description="Polar residues" evidence="1">
    <location>
        <begin position="722"/>
        <end position="731"/>
    </location>
</feature>
<feature type="compositionally biased region" description="Polar residues" evidence="1">
    <location>
        <begin position="523"/>
        <end position="539"/>
    </location>
</feature>
<feature type="compositionally biased region" description="Basic and acidic residues" evidence="1">
    <location>
        <begin position="81"/>
        <end position="91"/>
    </location>
</feature>
<feature type="region of interest" description="Disordered" evidence="1">
    <location>
        <begin position="1"/>
        <end position="33"/>
    </location>
</feature>
<dbReference type="VEuPathDB" id="VectorBase:MDOMA2_017482"/>
<feature type="region of interest" description="Disordered" evidence="1">
    <location>
        <begin position="519"/>
        <end position="539"/>
    </location>
</feature>
<name>T1PKZ7_MUSDO</name>
<accession>T1PKZ7</accession>
<feature type="compositionally biased region" description="Low complexity" evidence="1">
    <location>
        <begin position="798"/>
        <end position="818"/>
    </location>
</feature>